<keyword evidence="3" id="KW-0862">Zinc</keyword>
<organism evidence="6 7">
    <name type="scientific">Aphis craccivora</name>
    <name type="common">Cowpea aphid</name>
    <dbReference type="NCBI Taxonomy" id="307492"/>
    <lineage>
        <taxon>Eukaryota</taxon>
        <taxon>Metazoa</taxon>
        <taxon>Ecdysozoa</taxon>
        <taxon>Arthropoda</taxon>
        <taxon>Hexapoda</taxon>
        <taxon>Insecta</taxon>
        <taxon>Pterygota</taxon>
        <taxon>Neoptera</taxon>
        <taxon>Paraneoptera</taxon>
        <taxon>Hemiptera</taxon>
        <taxon>Sternorrhyncha</taxon>
        <taxon>Aphidomorpha</taxon>
        <taxon>Aphidoidea</taxon>
        <taxon>Aphididae</taxon>
        <taxon>Aphidini</taxon>
        <taxon>Aphis</taxon>
        <taxon>Aphis</taxon>
    </lineage>
</organism>
<comment type="caution">
    <text evidence="6">The sequence shown here is derived from an EMBL/GenBank/DDBJ whole genome shotgun (WGS) entry which is preliminary data.</text>
</comment>
<keyword evidence="2" id="KW-0863">Zinc-finger</keyword>
<evidence type="ECO:0000313" key="6">
    <source>
        <dbReference type="EMBL" id="KAF0688720.1"/>
    </source>
</evidence>
<protein>
    <submittedName>
        <fullName evidence="6">THAP-type domain-containing protein</fullName>
    </submittedName>
</protein>
<dbReference type="AlphaFoldDB" id="A0A6G0VIX0"/>
<name>A0A6G0VIX0_APHCR</name>
<keyword evidence="4" id="KW-0238">DNA-binding</keyword>
<dbReference type="GO" id="GO:0008270">
    <property type="term" value="F:zinc ion binding"/>
    <property type="evidence" value="ECO:0007669"/>
    <property type="project" value="UniProtKB-KW"/>
</dbReference>
<evidence type="ECO:0000259" key="5">
    <source>
        <dbReference type="Pfam" id="PF05485"/>
    </source>
</evidence>
<dbReference type="Proteomes" id="UP000478052">
    <property type="component" value="Unassembled WGS sequence"/>
</dbReference>
<proteinExistence type="predicted"/>
<keyword evidence="7" id="KW-1185">Reference proteome</keyword>
<evidence type="ECO:0000256" key="1">
    <source>
        <dbReference type="ARBA" id="ARBA00022723"/>
    </source>
</evidence>
<feature type="non-terminal residue" evidence="6">
    <location>
        <position position="64"/>
    </location>
</feature>
<evidence type="ECO:0000256" key="2">
    <source>
        <dbReference type="ARBA" id="ARBA00022771"/>
    </source>
</evidence>
<evidence type="ECO:0000256" key="4">
    <source>
        <dbReference type="ARBA" id="ARBA00023125"/>
    </source>
</evidence>
<accession>A0A6G0VIX0</accession>
<gene>
    <name evidence="6" type="ORF">FWK35_00036775</name>
</gene>
<dbReference type="EMBL" id="VUJU01016570">
    <property type="protein sequence ID" value="KAF0688720.1"/>
    <property type="molecule type" value="Genomic_DNA"/>
</dbReference>
<evidence type="ECO:0000313" key="7">
    <source>
        <dbReference type="Proteomes" id="UP000478052"/>
    </source>
</evidence>
<feature type="domain" description="THAP-type" evidence="5">
    <location>
        <begin position="3"/>
        <end position="47"/>
    </location>
</feature>
<reference evidence="6 7" key="1">
    <citation type="submission" date="2019-08" db="EMBL/GenBank/DDBJ databases">
        <title>Whole genome of Aphis craccivora.</title>
        <authorList>
            <person name="Voronova N.V."/>
            <person name="Shulinski R.S."/>
            <person name="Bandarenka Y.V."/>
            <person name="Zhorov D.G."/>
            <person name="Warner D."/>
        </authorList>
    </citation>
    <scope>NUCLEOTIDE SEQUENCE [LARGE SCALE GENOMIC DNA]</scope>
    <source>
        <strain evidence="6">180601</strain>
        <tissue evidence="6">Whole Body</tissue>
    </source>
</reference>
<keyword evidence="1" id="KW-0479">Metal-binding</keyword>
<evidence type="ECO:0000256" key="3">
    <source>
        <dbReference type="ARBA" id="ARBA00022833"/>
    </source>
</evidence>
<dbReference type="Pfam" id="PF05485">
    <property type="entry name" value="THAP"/>
    <property type="match status" value="1"/>
</dbReference>
<dbReference type="InterPro" id="IPR006612">
    <property type="entry name" value="THAP_Znf"/>
</dbReference>
<dbReference type="GO" id="GO:0003677">
    <property type="term" value="F:DNA binding"/>
    <property type="evidence" value="ECO:0007669"/>
    <property type="project" value="UniProtKB-KW"/>
</dbReference>
<sequence>MSRNIKLESLSPKKLRKKFICSSHFERNAYSNPTAPKSRLNRNAVPNKYLNELIDNIPEKKLTT</sequence>
<dbReference type="OrthoDB" id="7683421at2759"/>